<dbReference type="InterPro" id="IPR006124">
    <property type="entry name" value="Metalloenzyme"/>
</dbReference>
<dbReference type="InterPro" id="IPR017850">
    <property type="entry name" value="Alkaline_phosphatase_core_sf"/>
</dbReference>
<dbReference type="GO" id="GO:0006007">
    <property type="term" value="P:glucose catabolic process"/>
    <property type="evidence" value="ECO:0007669"/>
    <property type="project" value="InterPro"/>
</dbReference>
<dbReference type="STRING" id="1797692.A3I33_02520"/>
<reference evidence="14 15" key="1">
    <citation type="journal article" date="2016" name="Nat. Commun.">
        <title>Thousands of microbial genomes shed light on interconnected biogeochemical processes in an aquifer system.</title>
        <authorList>
            <person name="Anantharaman K."/>
            <person name="Brown C.T."/>
            <person name="Hug L.A."/>
            <person name="Sharon I."/>
            <person name="Castelle C.J."/>
            <person name="Probst A.J."/>
            <person name="Thomas B.C."/>
            <person name="Singh A."/>
            <person name="Wilkins M.J."/>
            <person name="Karaoz U."/>
            <person name="Brodie E.L."/>
            <person name="Williams K.H."/>
            <person name="Hubbard S.S."/>
            <person name="Banfield J.F."/>
        </authorList>
    </citation>
    <scope>NUCLEOTIDE SEQUENCE [LARGE SCALE GENOMIC DNA]</scope>
</reference>
<evidence type="ECO:0000259" key="13">
    <source>
        <dbReference type="Pfam" id="PF06415"/>
    </source>
</evidence>
<evidence type="ECO:0000256" key="9">
    <source>
        <dbReference type="NCBIfam" id="TIGR01307"/>
    </source>
</evidence>
<evidence type="ECO:0000313" key="14">
    <source>
        <dbReference type="EMBL" id="OGY60804.1"/>
    </source>
</evidence>
<keyword evidence="6 8" id="KW-0464">Manganese</keyword>
<evidence type="ECO:0000256" key="11">
    <source>
        <dbReference type="PIRSR" id="PIRSR001492-3"/>
    </source>
</evidence>
<dbReference type="InterPro" id="IPR005995">
    <property type="entry name" value="Pgm_bpd_ind"/>
</dbReference>
<feature type="domain" description="Metalloenzyme" evidence="12">
    <location>
        <begin position="5"/>
        <end position="513"/>
    </location>
</feature>
<keyword evidence="4 8" id="KW-0479">Metal-binding</keyword>
<dbReference type="InterPro" id="IPR036646">
    <property type="entry name" value="PGAM_B_sf"/>
</dbReference>
<dbReference type="Pfam" id="PF01676">
    <property type="entry name" value="Metalloenzyme"/>
    <property type="match status" value="1"/>
</dbReference>
<dbReference type="GO" id="GO:0006096">
    <property type="term" value="P:glycolytic process"/>
    <property type="evidence" value="ECO:0007669"/>
    <property type="project" value="UniProtKB-UniRule"/>
</dbReference>
<dbReference type="Gene3D" id="3.40.720.10">
    <property type="entry name" value="Alkaline Phosphatase, subunit A"/>
    <property type="match status" value="1"/>
</dbReference>
<proteinExistence type="inferred from homology"/>
<keyword evidence="5 8" id="KW-0324">Glycolysis</keyword>
<evidence type="ECO:0000256" key="2">
    <source>
        <dbReference type="ARBA" id="ARBA00004798"/>
    </source>
</evidence>
<evidence type="ECO:0000256" key="10">
    <source>
        <dbReference type="PIRSR" id="PIRSR001492-1"/>
    </source>
</evidence>
<dbReference type="PIRSF" id="PIRSF001492">
    <property type="entry name" value="IPGAM"/>
    <property type="match status" value="1"/>
</dbReference>
<gene>
    <name evidence="8" type="primary">gpmI</name>
    <name evidence="14" type="ORF">A3I33_02520</name>
</gene>
<dbReference type="AlphaFoldDB" id="A0A1G1Z8F9"/>
<feature type="binding site" evidence="8 11">
    <location>
        <position position="12"/>
    </location>
    <ligand>
        <name>Mn(2+)</name>
        <dbReference type="ChEBI" id="CHEBI:29035"/>
        <label>2</label>
    </ligand>
</feature>
<feature type="binding site" evidence="8 11">
    <location>
        <position position="447"/>
    </location>
    <ligand>
        <name>Mn(2+)</name>
        <dbReference type="ChEBI" id="CHEBI:29035"/>
        <label>2</label>
    </ligand>
</feature>
<dbReference type="InterPro" id="IPR011258">
    <property type="entry name" value="BPG-indep_PGM_N"/>
</dbReference>
<feature type="binding site" evidence="8 11">
    <location>
        <position position="465"/>
    </location>
    <ligand>
        <name>Mn(2+)</name>
        <dbReference type="ChEBI" id="CHEBI:29035"/>
        <label>1</label>
    </ligand>
</feature>
<evidence type="ECO:0000256" key="3">
    <source>
        <dbReference type="ARBA" id="ARBA00008819"/>
    </source>
</evidence>
<evidence type="ECO:0000313" key="15">
    <source>
        <dbReference type="Proteomes" id="UP000176544"/>
    </source>
</evidence>
<dbReference type="EC" id="5.4.2.12" evidence="8 9"/>
<dbReference type="CDD" id="cd16010">
    <property type="entry name" value="iPGM"/>
    <property type="match status" value="1"/>
</dbReference>
<keyword evidence="7 8" id="KW-0413">Isomerase</keyword>
<comment type="pathway">
    <text evidence="2 8">Carbohydrate degradation; glycolysis; pyruvate from D-glyceraldehyde 3-phosphate: step 3/5.</text>
</comment>
<feature type="binding site" evidence="8 11">
    <location>
        <position position="405"/>
    </location>
    <ligand>
        <name>Mn(2+)</name>
        <dbReference type="ChEBI" id="CHEBI:29035"/>
        <label>1</label>
    </ligand>
</feature>
<feature type="active site" description="Phosphoserine intermediate" evidence="8 10">
    <location>
        <position position="62"/>
    </location>
</feature>
<dbReference type="HAMAP" id="MF_01038">
    <property type="entry name" value="GpmI"/>
    <property type="match status" value="1"/>
</dbReference>
<feature type="domain" description="BPG-independent PGAM N-terminal" evidence="13">
    <location>
        <begin position="82"/>
        <end position="301"/>
    </location>
</feature>
<comment type="caution">
    <text evidence="8">Lacks conserved residue(s) required for the propagation of feature annotation.</text>
</comment>
<organism evidence="14 15">
    <name type="scientific">Candidatus Colwellbacteria bacterium RIFCSPLOWO2_02_FULL_45_11</name>
    <dbReference type="NCBI Taxonomy" id="1797692"/>
    <lineage>
        <taxon>Bacteria</taxon>
        <taxon>Candidatus Colwelliibacteriota</taxon>
    </lineage>
</organism>
<protein>
    <recommendedName>
        <fullName evidence="8 9">2,3-bisphosphoglycerate-independent phosphoglycerate mutase</fullName>
        <shortName evidence="8">BPG-independent PGAM</shortName>
        <shortName evidence="8">Phosphoglyceromutase</shortName>
        <shortName evidence="8">iPGM</shortName>
        <ecNumber evidence="8 9">5.4.2.12</ecNumber>
    </recommendedName>
</protein>
<dbReference type="PANTHER" id="PTHR31637">
    <property type="entry name" value="2,3-BISPHOSPHOGLYCERATE-INDEPENDENT PHOSPHOGLYCERATE MUTASE"/>
    <property type="match status" value="1"/>
</dbReference>
<name>A0A1G1Z8F9_9BACT</name>
<evidence type="ECO:0000256" key="5">
    <source>
        <dbReference type="ARBA" id="ARBA00023152"/>
    </source>
</evidence>
<comment type="similarity">
    <text evidence="3 8">Belongs to the BPG-independent phosphoglycerate mutase family.</text>
</comment>
<comment type="subunit">
    <text evidence="8">Monomer.</text>
</comment>
<feature type="binding site" evidence="8 11">
    <location>
        <position position="409"/>
    </location>
    <ligand>
        <name>Mn(2+)</name>
        <dbReference type="ChEBI" id="CHEBI:29035"/>
        <label>1</label>
    </ligand>
</feature>
<comment type="cofactor">
    <cofactor evidence="8">
        <name>Mn(2+)</name>
        <dbReference type="ChEBI" id="CHEBI:29035"/>
    </cofactor>
    <text evidence="8">Binds 2 manganese ions per subunit.</text>
</comment>
<dbReference type="UniPathway" id="UPA00109">
    <property type="reaction ID" value="UER00186"/>
</dbReference>
<dbReference type="PANTHER" id="PTHR31637:SF0">
    <property type="entry name" value="2,3-BISPHOSPHOGLYCERATE-INDEPENDENT PHOSPHOGLYCERATE MUTASE"/>
    <property type="match status" value="1"/>
</dbReference>
<comment type="function">
    <text evidence="8">Catalyzes the interconversion of 2-phosphoglycerate and 3-phosphoglycerate.</text>
</comment>
<dbReference type="Pfam" id="PF06415">
    <property type="entry name" value="iPGM_N"/>
    <property type="match status" value="1"/>
</dbReference>
<evidence type="ECO:0000256" key="4">
    <source>
        <dbReference type="ARBA" id="ARBA00022723"/>
    </source>
</evidence>
<evidence type="ECO:0000256" key="8">
    <source>
        <dbReference type="HAMAP-Rule" id="MF_01038"/>
    </source>
</evidence>
<comment type="catalytic activity">
    <reaction evidence="1 8">
        <text>(2R)-2-phosphoglycerate = (2R)-3-phosphoglycerate</text>
        <dbReference type="Rhea" id="RHEA:15901"/>
        <dbReference type="ChEBI" id="CHEBI:58272"/>
        <dbReference type="ChEBI" id="CHEBI:58289"/>
        <dbReference type="EC" id="5.4.2.12"/>
    </reaction>
</comment>
<sequence>MRKEPTVLVVLDGWGIGKEDASNPISAAKPKNINYIKRTYPYGALQASGIAVGLPWGENGDSEVGHMTLGAGKVLYQDYPRISLKIKDGSFSKNDELLSALTNAKDKNSRVHLIGLIGRSNMYSSVEHLVALIEMARKENVEPILHIFTDGRDSPPKSAQDIIADLPIIQIASVSGRFFAMDRDLHWERTKRVYDMLVGDAEDVGNVGGVKNVGSELEKQSNGSNIPDFFRKVYASGTTDEFIEPTLIDPGQKVRGTDSVVFFNYREEGMRQLVEMFESPEAGGKHTIPQNLHIVTFTKYSDKLNFPVAFPADKVIVPLGKIISDRGLTQLRIAETEKYAHVTYFFNGLVEPPFNNEYRVLIPSKNIARHDQSPEMMASEITTRAVSAISEGIYDFILINYANADIIGHTGNFDAAITAVRIIDEQIGTLTRAILDENGTLVITADHGNVENMFDQTTGLPETTHNPSSVPIFVIRNGYEREKSDEYVAEEENTNVGVLSDVAPTVLELMGIQKPEEMTGMSLLQSLR</sequence>
<feature type="binding site" evidence="8 11">
    <location>
        <position position="446"/>
    </location>
    <ligand>
        <name>Mn(2+)</name>
        <dbReference type="ChEBI" id="CHEBI:29035"/>
        <label>2</label>
    </ligand>
</feature>
<evidence type="ECO:0000259" key="12">
    <source>
        <dbReference type="Pfam" id="PF01676"/>
    </source>
</evidence>
<accession>A0A1G1Z8F9</accession>
<dbReference type="NCBIfam" id="TIGR01307">
    <property type="entry name" value="pgm_bpd_ind"/>
    <property type="match status" value="1"/>
</dbReference>
<dbReference type="GO" id="GO:0004619">
    <property type="term" value="F:phosphoglycerate mutase activity"/>
    <property type="evidence" value="ECO:0007669"/>
    <property type="project" value="UniProtKB-UniRule"/>
</dbReference>
<dbReference type="SUPFAM" id="SSF53649">
    <property type="entry name" value="Alkaline phosphatase-like"/>
    <property type="match status" value="1"/>
</dbReference>
<feature type="binding site" evidence="8">
    <location>
        <begin position="152"/>
        <end position="153"/>
    </location>
    <ligand>
        <name>substrate</name>
    </ligand>
</feature>
<feature type="binding site" evidence="8 11">
    <location>
        <position position="62"/>
    </location>
    <ligand>
        <name>Mn(2+)</name>
        <dbReference type="ChEBI" id="CHEBI:29035"/>
        <label>2</label>
    </ligand>
</feature>
<dbReference type="SUPFAM" id="SSF64158">
    <property type="entry name" value="2,3-Bisphosphoglycerate-independent phosphoglycerate mutase, substrate-binding domain"/>
    <property type="match status" value="1"/>
</dbReference>
<dbReference type="Gene3D" id="3.40.1450.10">
    <property type="entry name" value="BPG-independent phosphoglycerate mutase, domain B"/>
    <property type="match status" value="1"/>
</dbReference>
<evidence type="ECO:0000256" key="7">
    <source>
        <dbReference type="ARBA" id="ARBA00023235"/>
    </source>
</evidence>
<dbReference type="GO" id="GO:0005737">
    <property type="term" value="C:cytoplasm"/>
    <property type="evidence" value="ECO:0007669"/>
    <property type="project" value="InterPro"/>
</dbReference>
<evidence type="ECO:0000256" key="1">
    <source>
        <dbReference type="ARBA" id="ARBA00000370"/>
    </source>
</evidence>
<dbReference type="GO" id="GO:0030145">
    <property type="term" value="F:manganese ion binding"/>
    <property type="evidence" value="ECO:0007669"/>
    <property type="project" value="UniProtKB-UniRule"/>
</dbReference>
<evidence type="ECO:0000256" key="6">
    <source>
        <dbReference type="ARBA" id="ARBA00023211"/>
    </source>
</evidence>
<feature type="binding site" evidence="8">
    <location>
        <position position="183"/>
    </location>
    <ligand>
        <name>substrate</name>
    </ligand>
</feature>
<feature type="binding site" evidence="8">
    <location>
        <position position="177"/>
    </location>
    <ligand>
        <name>substrate</name>
    </ligand>
</feature>
<comment type="caution">
    <text evidence="14">The sequence shown here is derived from an EMBL/GenBank/DDBJ whole genome shotgun (WGS) entry which is preliminary data.</text>
</comment>
<feature type="binding site" evidence="8">
    <location>
        <position position="338"/>
    </location>
    <ligand>
        <name>substrate</name>
    </ligand>
</feature>
<dbReference type="EMBL" id="MHJA01000023">
    <property type="protein sequence ID" value="OGY60804.1"/>
    <property type="molecule type" value="Genomic_DNA"/>
</dbReference>
<dbReference type="Proteomes" id="UP000176544">
    <property type="component" value="Unassembled WGS sequence"/>
</dbReference>